<evidence type="ECO:0000313" key="2">
    <source>
        <dbReference type="EMBL" id="OJA10597.1"/>
    </source>
</evidence>
<evidence type="ECO:0000256" key="1">
    <source>
        <dbReference type="SAM" id="MobiDB-lite"/>
    </source>
</evidence>
<organism evidence="2 3">
    <name type="scientific">Rhizopogon vesiculosus</name>
    <dbReference type="NCBI Taxonomy" id="180088"/>
    <lineage>
        <taxon>Eukaryota</taxon>
        <taxon>Fungi</taxon>
        <taxon>Dikarya</taxon>
        <taxon>Basidiomycota</taxon>
        <taxon>Agaricomycotina</taxon>
        <taxon>Agaricomycetes</taxon>
        <taxon>Agaricomycetidae</taxon>
        <taxon>Boletales</taxon>
        <taxon>Suillineae</taxon>
        <taxon>Rhizopogonaceae</taxon>
        <taxon>Rhizopogon</taxon>
    </lineage>
</organism>
<reference evidence="2 3" key="1">
    <citation type="submission" date="2016-03" db="EMBL/GenBank/DDBJ databases">
        <title>Comparative genomics of the ectomycorrhizal sister species Rhizopogon vinicolor and Rhizopogon vesiculosus (Basidiomycota: Boletales) reveals a divergence of the mating type B locus.</title>
        <authorList>
            <person name="Mujic A.B."/>
            <person name="Kuo A."/>
            <person name="Tritt A."/>
            <person name="Lipzen A."/>
            <person name="Chen C."/>
            <person name="Johnson J."/>
            <person name="Sharma A."/>
            <person name="Barry K."/>
            <person name="Grigoriev I.V."/>
            <person name="Spatafora J.W."/>
        </authorList>
    </citation>
    <scope>NUCLEOTIDE SEQUENCE [LARGE SCALE GENOMIC DNA]</scope>
    <source>
        <strain evidence="2 3">AM-OR11-056</strain>
    </source>
</reference>
<name>A0A1J8PNV9_9AGAM</name>
<accession>A0A1J8PNV9</accession>
<evidence type="ECO:0000313" key="3">
    <source>
        <dbReference type="Proteomes" id="UP000183567"/>
    </source>
</evidence>
<dbReference type="AlphaFoldDB" id="A0A1J8PNV9"/>
<keyword evidence="3" id="KW-1185">Reference proteome</keyword>
<gene>
    <name evidence="2" type="ORF">AZE42_08461</name>
</gene>
<proteinExistence type="predicted"/>
<feature type="compositionally biased region" description="Low complexity" evidence="1">
    <location>
        <begin position="114"/>
        <end position="136"/>
    </location>
</feature>
<protein>
    <submittedName>
        <fullName evidence="2">Uncharacterized protein</fullName>
    </submittedName>
</protein>
<dbReference type="STRING" id="180088.A0A1J8PNV9"/>
<dbReference type="Proteomes" id="UP000183567">
    <property type="component" value="Unassembled WGS sequence"/>
</dbReference>
<dbReference type="OrthoDB" id="10260614at2759"/>
<comment type="caution">
    <text evidence="2">The sequence shown here is derived from an EMBL/GenBank/DDBJ whole genome shotgun (WGS) entry which is preliminary data.</text>
</comment>
<feature type="region of interest" description="Disordered" evidence="1">
    <location>
        <begin position="114"/>
        <end position="137"/>
    </location>
</feature>
<dbReference type="EMBL" id="LVVM01005429">
    <property type="protein sequence ID" value="OJA10597.1"/>
    <property type="molecule type" value="Genomic_DNA"/>
</dbReference>
<feature type="non-terminal residue" evidence="2">
    <location>
        <position position="1"/>
    </location>
</feature>
<sequence length="230" mass="25072">CLFASQPEIVETFTDSVYVPCQITLRGDESLVWTAVSPACSIFRHLVWRSLIRIVSQTLSCSPSATQLSISLVTVATRSKRRSWSPLPPFLSASQLLLTLVIALVSSLRSSLLPSSSLVSDSSSNPTSDKLSSPSSHPILRSLTPSLTKVDCIFDHPLEVLPDPHLILNNGKPAREDSPYGAVECIFMPIYLLTSQNTTDVSLDALVGLIYRMHRFRTCASSIKGLTADI</sequence>